<proteinExistence type="predicted"/>
<evidence type="ECO:0000313" key="3">
    <source>
        <dbReference type="Proteomes" id="UP000186817"/>
    </source>
</evidence>
<feature type="compositionally biased region" description="Polar residues" evidence="1">
    <location>
        <begin position="22"/>
        <end position="37"/>
    </location>
</feature>
<accession>A0A1Q9DWQ9</accession>
<feature type="region of interest" description="Disordered" evidence="1">
    <location>
        <begin position="1"/>
        <end position="37"/>
    </location>
</feature>
<dbReference type="AlphaFoldDB" id="A0A1Q9DWQ9"/>
<dbReference type="EMBL" id="LSRX01000355">
    <property type="protein sequence ID" value="OLP99615.1"/>
    <property type="molecule type" value="Genomic_DNA"/>
</dbReference>
<comment type="caution">
    <text evidence="2">The sequence shown here is derived from an EMBL/GenBank/DDBJ whole genome shotgun (WGS) entry which is preliminary data.</text>
</comment>
<name>A0A1Q9DWQ9_SYMMI</name>
<keyword evidence="3" id="KW-1185">Reference proteome</keyword>
<dbReference type="OrthoDB" id="421425at2759"/>
<gene>
    <name evidence="2" type="ORF">AK812_SmicGene17804</name>
</gene>
<evidence type="ECO:0000313" key="2">
    <source>
        <dbReference type="EMBL" id="OLP99615.1"/>
    </source>
</evidence>
<protein>
    <submittedName>
        <fullName evidence="2">Uncharacterized protein</fullName>
    </submittedName>
</protein>
<dbReference type="Proteomes" id="UP000186817">
    <property type="component" value="Unassembled WGS sequence"/>
</dbReference>
<feature type="compositionally biased region" description="Basic residues" evidence="1">
    <location>
        <begin position="1"/>
        <end position="15"/>
    </location>
</feature>
<evidence type="ECO:0000256" key="1">
    <source>
        <dbReference type="SAM" id="MobiDB-lite"/>
    </source>
</evidence>
<reference evidence="2 3" key="1">
    <citation type="submission" date="2016-02" db="EMBL/GenBank/DDBJ databases">
        <title>Genome analysis of coral dinoflagellate symbionts highlights evolutionary adaptations to a symbiotic lifestyle.</title>
        <authorList>
            <person name="Aranda M."/>
            <person name="Li Y."/>
            <person name="Liew Y.J."/>
            <person name="Baumgarten S."/>
            <person name="Simakov O."/>
            <person name="Wilson M."/>
            <person name="Piel J."/>
            <person name="Ashoor H."/>
            <person name="Bougouffa S."/>
            <person name="Bajic V.B."/>
            <person name="Ryu T."/>
            <person name="Ravasi T."/>
            <person name="Bayer T."/>
            <person name="Micklem G."/>
            <person name="Kim H."/>
            <person name="Bhak J."/>
            <person name="Lajeunesse T.C."/>
            <person name="Voolstra C.R."/>
        </authorList>
    </citation>
    <scope>NUCLEOTIDE SEQUENCE [LARGE SCALE GENOMIC DNA]</scope>
    <source>
        <strain evidence="2 3">CCMP2467</strain>
    </source>
</reference>
<sequence length="394" mass="44797">MYVKHKIRKHGHRAQVCKSGESRNPSHTGSQRFGQSASLESAMVPERNYLQWCEDSIDSPKQLEKGSGVRRFVAVAMLLQPAVGQTQECQCNFTDRSWQAKMDGMIHHIGNFARFPVFDFEDDLETEFIRSYACAKDALATPCRPEQVAEAVCSLQITYTTHRKHRSGLSKPCLLQMIGHWTAAVRSEMEEQRQICTKLPDSDEKLQWWYEKFPAKNQVSEGVKKSEAEGMQKRLEECQATAHAREEALRRSEQLVKEIQARVKDAKASGTKNIEEFAETAQSVRFFLPFLFLLGCFCEVIRYFGKQIVWPWCSARGRTFTTETCSHRGMALLNEDAVEELRVIKDQLFQLTAAAAAEGASKLMEGTTTRLADNDSEVWSHASWQEIGEGTFYS</sequence>
<organism evidence="2 3">
    <name type="scientific">Symbiodinium microadriaticum</name>
    <name type="common">Dinoflagellate</name>
    <name type="synonym">Zooxanthella microadriatica</name>
    <dbReference type="NCBI Taxonomy" id="2951"/>
    <lineage>
        <taxon>Eukaryota</taxon>
        <taxon>Sar</taxon>
        <taxon>Alveolata</taxon>
        <taxon>Dinophyceae</taxon>
        <taxon>Suessiales</taxon>
        <taxon>Symbiodiniaceae</taxon>
        <taxon>Symbiodinium</taxon>
    </lineage>
</organism>